<dbReference type="InterPro" id="IPR001870">
    <property type="entry name" value="B30.2/SPRY"/>
</dbReference>
<dbReference type="AlphaFoldDB" id="A0A3P9KS46"/>
<dbReference type="PROSITE" id="PS50188">
    <property type="entry name" value="B302_SPRY"/>
    <property type="match status" value="1"/>
</dbReference>
<dbReference type="InterPro" id="IPR003879">
    <property type="entry name" value="Butyrophylin_SPRY"/>
</dbReference>
<sequence>TPDGKTKKFAVDVTLDPQTANSFLVLSDDKKRVHSVQKKRNLPNNPERFSHCCAVLGEQSFSRGKSNFEVEVKGQPFWGLGVAEESAERTGQILLSPENEKWWFF</sequence>
<name>A0A3P9KS46_ORYLA</name>
<dbReference type="SUPFAM" id="SSF49899">
    <property type="entry name" value="Concanavalin A-like lectins/glucanases"/>
    <property type="match status" value="1"/>
</dbReference>
<dbReference type="InterPro" id="IPR013320">
    <property type="entry name" value="ConA-like_dom_sf"/>
</dbReference>
<dbReference type="Ensembl" id="ENSORLT00020018202.1">
    <property type="protein sequence ID" value="ENSORLP00020011310.1"/>
    <property type="gene ID" value="ENSORLG00020012247.1"/>
</dbReference>
<accession>A0A3P9KS46</accession>
<evidence type="ECO:0000259" key="1">
    <source>
        <dbReference type="PROSITE" id="PS50188"/>
    </source>
</evidence>
<reference evidence="2 3" key="2">
    <citation type="submission" date="2017-04" db="EMBL/GenBank/DDBJ databases">
        <title>CpG methylation of centromeres and impact of large insertions on vertebrate speciation.</title>
        <authorList>
            <person name="Ichikawa K."/>
            <person name="Yoshimura J."/>
            <person name="Morishita S."/>
        </authorList>
    </citation>
    <scope>NUCLEOTIDE SEQUENCE</scope>
    <source>
        <strain evidence="2 3">HNI</strain>
    </source>
</reference>
<evidence type="ECO:0000313" key="2">
    <source>
        <dbReference type="Ensembl" id="ENSORLP00020011310.1"/>
    </source>
</evidence>
<dbReference type="Proteomes" id="UP000265180">
    <property type="component" value="Chromosome 2"/>
</dbReference>
<reference evidence="2" key="3">
    <citation type="submission" date="2025-08" db="UniProtKB">
        <authorList>
            <consortium name="Ensembl"/>
        </authorList>
    </citation>
    <scope>IDENTIFICATION</scope>
    <source>
        <strain evidence="2">HNI</strain>
    </source>
</reference>
<protein>
    <recommendedName>
        <fullName evidence="1">B30.2/SPRY domain-containing protein</fullName>
    </recommendedName>
</protein>
<dbReference type="InterPro" id="IPR050143">
    <property type="entry name" value="TRIM/RBCC"/>
</dbReference>
<proteinExistence type="predicted"/>
<dbReference type="Pfam" id="PF13765">
    <property type="entry name" value="PRY"/>
    <property type="match status" value="1"/>
</dbReference>
<reference evidence="2" key="4">
    <citation type="submission" date="2025-09" db="UniProtKB">
        <authorList>
            <consortium name="Ensembl"/>
        </authorList>
    </citation>
    <scope>IDENTIFICATION</scope>
    <source>
        <strain evidence="2">HNI</strain>
    </source>
</reference>
<reference key="1">
    <citation type="journal article" date="2007" name="Nature">
        <title>The medaka draft genome and insights into vertebrate genome evolution.</title>
        <authorList>
            <person name="Kasahara M."/>
            <person name="Naruse K."/>
            <person name="Sasaki S."/>
            <person name="Nakatani Y."/>
            <person name="Qu W."/>
            <person name="Ahsan B."/>
            <person name="Yamada T."/>
            <person name="Nagayasu Y."/>
            <person name="Doi K."/>
            <person name="Kasai Y."/>
            <person name="Jindo T."/>
            <person name="Kobayashi D."/>
            <person name="Shimada A."/>
            <person name="Toyoda A."/>
            <person name="Kuroki Y."/>
            <person name="Fujiyama A."/>
            <person name="Sasaki T."/>
            <person name="Shimizu A."/>
            <person name="Asakawa S."/>
            <person name="Shimizu N."/>
            <person name="Hashimoto S."/>
            <person name="Yang J."/>
            <person name="Lee Y."/>
            <person name="Matsushima K."/>
            <person name="Sugano S."/>
            <person name="Sakaizumi M."/>
            <person name="Narita T."/>
            <person name="Ohishi K."/>
            <person name="Haga S."/>
            <person name="Ohta F."/>
            <person name="Nomoto H."/>
            <person name="Nogata K."/>
            <person name="Morishita T."/>
            <person name="Endo T."/>
            <person name="Shin-I T."/>
            <person name="Takeda H."/>
            <person name="Morishita S."/>
            <person name="Kohara Y."/>
        </authorList>
    </citation>
    <scope>NUCLEOTIDE SEQUENCE [LARGE SCALE GENOMIC DNA]</scope>
    <source>
        <strain>Hd-rR</strain>
    </source>
</reference>
<organism evidence="2 3">
    <name type="scientific">Oryzias latipes</name>
    <name type="common">Japanese rice fish</name>
    <name type="synonym">Japanese killifish</name>
    <dbReference type="NCBI Taxonomy" id="8090"/>
    <lineage>
        <taxon>Eukaryota</taxon>
        <taxon>Metazoa</taxon>
        <taxon>Chordata</taxon>
        <taxon>Craniata</taxon>
        <taxon>Vertebrata</taxon>
        <taxon>Euteleostomi</taxon>
        <taxon>Actinopterygii</taxon>
        <taxon>Neopterygii</taxon>
        <taxon>Teleostei</taxon>
        <taxon>Neoteleostei</taxon>
        <taxon>Acanthomorphata</taxon>
        <taxon>Ovalentaria</taxon>
        <taxon>Atherinomorphae</taxon>
        <taxon>Beloniformes</taxon>
        <taxon>Adrianichthyidae</taxon>
        <taxon>Oryziinae</taxon>
        <taxon>Oryzias</taxon>
    </lineage>
</organism>
<dbReference type="PANTHER" id="PTHR24103">
    <property type="entry name" value="E3 UBIQUITIN-PROTEIN LIGASE TRIM"/>
    <property type="match status" value="1"/>
</dbReference>
<dbReference type="InterPro" id="IPR043136">
    <property type="entry name" value="B30.2/SPRY_sf"/>
</dbReference>
<feature type="domain" description="B30.2/SPRY" evidence="1">
    <location>
        <begin position="1"/>
        <end position="105"/>
    </location>
</feature>
<dbReference type="PRINTS" id="PR01407">
    <property type="entry name" value="BUTYPHLNCDUF"/>
</dbReference>
<dbReference type="Gene3D" id="2.60.120.920">
    <property type="match status" value="1"/>
</dbReference>
<dbReference type="SMART" id="SM00589">
    <property type="entry name" value="PRY"/>
    <property type="match status" value="1"/>
</dbReference>
<evidence type="ECO:0000313" key="3">
    <source>
        <dbReference type="Proteomes" id="UP000265180"/>
    </source>
</evidence>
<dbReference type="InterPro" id="IPR006574">
    <property type="entry name" value="PRY"/>
</dbReference>